<accession>A0A078QI28</accession>
<dbReference type="AlphaFoldDB" id="A0A078QI28"/>
<name>A0A078QI28_PHOVU</name>
<comment type="caution">
    <text evidence="1">The sequence shown here is derived from an EMBL/GenBank/DDBJ whole genome shotgun (WGS) entry which is preliminary data.</text>
</comment>
<evidence type="ECO:0000313" key="2">
    <source>
        <dbReference type="Proteomes" id="UP000028134"/>
    </source>
</evidence>
<organism evidence="1 2">
    <name type="scientific">Phocaeicola vulgatus str. 3775 SL</name>
    <name type="common">B</name>
    <name type="synonym">iv</name>
    <dbReference type="NCBI Taxonomy" id="1339350"/>
    <lineage>
        <taxon>Bacteria</taxon>
        <taxon>Pseudomonadati</taxon>
        <taxon>Bacteroidota</taxon>
        <taxon>Bacteroidia</taxon>
        <taxon>Bacteroidales</taxon>
        <taxon>Bacteroidaceae</taxon>
        <taxon>Phocaeicola</taxon>
    </lineage>
</organism>
<dbReference type="Proteomes" id="UP000028134">
    <property type="component" value="Unassembled WGS sequence"/>
</dbReference>
<sequence length="34" mass="4076">PFACFLGLFFVFKKKREKKKLRNMGELVTRTERG</sequence>
<feature type="non-terminal residue" evidence="1">
    <location>
        <position position="1"/>
    </location>
</feature>
<gene>
    <name evidence="1" type="ORF">M097_5055</name>
</gene>
<proteinExistence type="predicted"/>
<evidence type="ECO:0000313" key="1">
    <source>
        <dbReference type="EMBL" id="KDS22939.1"/>
    </source>
</evidence>
<reference evidence="1 2" key="1">
    <citation type="submission" date="2014-04" db="EMBL/GenBank/DDBJ databases">
        <authorList>
            <person name="Sears C."/>
            <person name="Carroll K."/>
            <person name="Sack B.R."/>
            <person name="Qadri F."/>
            <person name="Myers L.L."/>
            <person name="Chung G.-T."/>
            <person name="Escheverria P."/>
            <person name="Fraser C.M."/>
            <person name="Sadzewicz L."/>
            <person name="Shefchek K.A."/>
            <person name="Tallon L."/>
            <person name="Das S.P."/>
            <person name="Daugherty S."/>
            <person name="Mongodin E.F."/>
        </authorList>
    </citation>
    <scope>NUCLEOTIDE SEQUENCE [LARGE SCALE GENOMIC DNA]</scope>
    <source>
        <strain evidence="2">3775 SL(B) 10 (iv)</strain>
    </source>
</reference>
<protein>
    <submittedName>
        <fullName evidence="1">Uncharacterized protein</fullName>
    </submittedName>
</protein>
<dbReference type="EMBL" id="JNHI01000132">
    <property type="protein sequence ID" value="KDS22939.1"/>
    <property type="molecule type" value="Genomic_DNA"/>
</dbReference>